<dbReference type="EMBL" id="LWDL01000011">
    <property type="protein sequence ID" value="OQW52944.1"/>
    <property type="molecule type" value="Genomic_DNA"/>
</dbReference>
<reference evidence="1 2" key="1">
    <citation type="journal article" date="2017" name="Water Res.">
        <title>Comammox in drinking water systems.</title>
        <authorList>
            <person name="Wang Y."/>
            <person name="Ma L."/>
            <person name="Mao Y."/>
            <person name="Jiang X."/>
            <person name="Xia Y."/>
            <person name="Yu K."/>
            <person name="Li B."/>
            <person name="Zhang T."/>
        </authorList>
    </citation>
    <scope>NUCLEOTIDE SEQUENCE [LARGE SCALE GENOMIC DNA]</scope>
    <source>
        <strain evidence="1">SG_bin8</strain>
    </source>
</reference>
<sequence length="140" mass="15227">MPQLTRSRAVLLAFGLVALGLSVAPLLVRWWAVQDACPRVTLADGYFSDGMFWRIQEAQCGGTIGTVWQVHISASNTQPRLAFDAQNAPRPLSVEQIKGGIVIRLDQPPAGSTEASVSIPVVPKMRPKRILHFVNGRARG</sequence>
<dbReference type="Proteomes" id="UP000192872">
    <property type="component" value="Unassembled WGS sequence"/>
</dbReference>
<evidence type="ECO:0000313" key="2">
    <source>
        <dbReference type="Proteomes" id="UP000192872"/>
    </source>
</evidence>
<dbReference type="AlphaFoldDB" id="A0A1W9I0I7"/>
<dbReference type="RefSeq" id="WP_376801053.1">
    <property type="nucleotide sequence ID" value="NZ_DBNB01000039.1"/>
</dbReference>
<comment type="caution">
    <text evidence="1">The sequence shown here is derived from an EMBL/GenBank/DDBJ whole genome shotgun (WGS) entry which is preliminary data.</text>
</comment>
<dbReference type="STRING" id="1827387.A4S15_05990"/>
<protein>
    <submittedName>
        <fullName evidence="1">Uncharacterized protein</fullName>
    </submittedName>
</protein>
<evidence type="ECO:0000313" key="1">
    <source>
        <dbReference type="EMBL" id="OQW52944.1"/>
    </source>
</evidence>
<proteinExistence type="predicted"/>
<name>A0A1W9I0I7_9HYPH</name>
<organism evidence="1 2">
    <name type="scientific">Candidatus Raskinella chloraquaticus</name>
    <dbReference type="NCBI Taxonomy" id="1951219"/>
    <lineage>
        <taxon>Bacteria</taxon>
        <taxon>Pseudomonadati</taxon>
        <taxon>Pseudomonadota</taxon>
        <taxon>Alphaproteobacteria</taxon>
        <taxon>Hyphomicrobiales</taxon>
        <taxon>Phreatobacteraceae</taxon>
        <taxon>Candidatus Raskinella</taxon>
    </lineage>
</organism>
<accession>A0A1W9I0I7</accession>
<gene>
    <name evidence="1" type="ORF">A4S15_05990</name>
</gene>